<feature type="chain" id="PRO_5015516956" description="Carboxypeptidase regulatory-like domain-containing protein" evidence="1">
    <location>
        <begin position="26"/>
        <end position="139"/>
    </location>
</feature>
<dbReference type="OrthoDB" id="275291at2"/>
<dbReference type="InterPro" id="IPR008969">
    <property type="entry name" value="CarboxyPept-like_regulatory"/>
</dbReference>
<protein>
    <recommendedName>
        <fullName evidence="4">Carboxypeptidase regulatory-like domain-containing protein</fullName>
    </recommendedName>
</protein>
<accession>A0A2S8F996</accession>
<dbReference type="SUPFAM" id="SSF49464">
    <property type="entry name" value="Carboxypeptidase regulatory domain-like"/>
    <property type="match status" value="1"/>
</dbReference>
<reference evidence="2 3" key="1">
    <citation type="submission" date="2018-02" db="EMBL/GenBank/DDBJ databases">
        <title>Comparative genomes isolates from brazilian mangrove.</title>
        <authorList>
            <person name="Araujo J.E."/>
            <person name="Taketani R.G."/>
            <person name="Silva M.C.P."/>
            <person name="Loureco M.V."/>
            <person name="Andreote F.D."/>
        </authorList>
    </citation>
    <scope>NUCLEOTIDE SEQUENCE [LARGE SCALE GENOMIC DNA]</scope>
    <source>
        <strain evidence="2 3">NAP PRIS-MGV</strain>
    </source>
</reference>
<comment type="caution">
    <text evidence="2">The sequence shown here is derived from an EMBL/GenBank/DDBJ whole genome shotgun (WGS) entry which is preliminary data.</text>
</comment>
<sequence>MTSCIFRPGLITLLAVLAVSGLGCAEQDYGDLGKVTGTVTFDGQPYPDALITFTPDEGRPSRAITDQSGNYELIYIRDTKGAEPGKHRVMITTVPPEQPDDYTGPSFKEPIPAKYNVRSELTETVELGPNTFNFDLTKK</sequence>
<dbReference type="PROSITE" id="PS51257">
    <property type="entry name" value="PROKAR_LIPOPROTEIN"/>
    <property type="match status" value="1"/>
</dbReference>
<evidence type="ECO:0000313" key="2">
    <source>
        <dbReference type="EMBL" id="PQO28738.1"/>
    </source>
</evidence>
<gene>
    <name evidence="2" type="ORF">C5Y98_23440</name>
</gene>
<dbReference type="RefSeq" id="WP_105357957.1">
    <property type="nucleotide sequence ID" value="NZ_PUIB01000024.1"/>
</dbReference>
<dbReference type="EMBL" id="PUIB01000024">
    <property type="protein sequence ID" value="PQO28738.1"/>
    <property type="molecule type" value="Genomic_DNA"/>
</dbReference>
<evidence type="ECO:0000256" key="1">
    <source>
        <dbReference type="SAM" id="SignalP"/>
    </source>
</evidence>
<dbReference type="AlphaFoldDB" id="A0A2S8F996"/>
<feature type="signal peptide" evidence="1">
    <location>
        <begin position="1"/>
        <end position="25"/>
    </location>
</feature>
<organism evidence="2 3">
    <name type="scientific">Blastopirellula marina</name>
    <dbReference type="NCBI Taxonomy" id="124"/>
    <lineage>
        <taxon>Bacteria</taxon>
        <taxon>Pseudomonadati</taxon>
        <taxon>Planctomycetota</taxon>
        <taxon>Planctomycetia</taxon>
        <taxon>Pirellulales</taxon>
        <taxon>Pirellulaceae</taxon>
        <taxon>Blastopirellula</taxon>
    </lineage>
</organism>
<evidence type="ECO:0000313" key="3">
    <source>
        <dbReference type="Proteomes" id="UP000239388"/>
    </source>
</evidence>
<proteinExistence type="predicted"/>
<dbReference type="Proteomes" id="UP000239388">
    <property type="component" value="Unassembled WGS sequence"/>
</dbReference>
<keyword evidence="1" id="KW-0732">Signal</keyword>
<name>A0A2S8F996_9BACT</name>
<evidence type="ECO:0008006" key="4">
    <source>
        <dbReference type="Google" id="ProtNLM"/>
    </source>
</evidence>